<dbReference type="Pfam" id="PF01243">
    <property type="entry name" value="PNPOx_N"/>
    <property type="match status" value="1"/>
</dbReference>
<name>A0A484I983_9ARCH</name>
<dbReference type="RefSeq" id="WP_197731121.1">
    <property type="nucleotide sequence ID" value="NZ_LR216287.1"/>
</dbReference>
<accession>A0A484I983</accession>
<dbReference type="Proteomes" id="UP000294299">
    <property type="component" value="Chromosome NFRAN"/>
</dbReference>
<sequence>MTNMNQKEIYNFLTSGTMTAKISSASLRGKPHVAPVWFVVDGKSNQDVSNIIIVFTTWSKSLKARNLLLNPQVSLCIDDQTPPYSFVIVNGIAEIDQSPDE</sequence>
<dbReference type="GeneID" id="39420491"/>
<dbReference type="EMBL" id="LR216287">
    <property type="protein sequence ID" value="VFJ13372.1"/>
    <property type="molecule type" value="Genomic_DNA"/>
</dbReference>
<dbReference type="Gene3D" id="2.30.110.10">
    <property type="entry name" value="Electron Transport, Fmn-binding Protein, Chain A"/>
    <property type="match status" value="1"/>
</dbReference>
<feature type="domain" description="Pyridoxamine 5'-phosphate oxidase N-terminal" evidence="1">
    <location>
        <begin position="18"/>
        <end position="95"/>
    </location>
</feature>
<protein>
    <submittedName>
        <fullName evidence="2">Pyridoxamine 5'-phosphate oxidase</fullName>
    </submittedName>
</protein>
<evidence type="ECO:0000313" key="3">
    <source>
        <dbReference type="Proteomes" id="UP000294299"/>
    </source>
</evidence>
<dbReference type="KEGG" id="nfn:NFRAN_1050"/>
<keyword evidence="3" id="KW-1185">Reference proteome</keyword>
<reference evidence="2 3" key="1">
    <citation type="submission" date="2019-02" db="EMBL/GenBank/DDBJ databases">
        <authorList>
            <person name="Lehtovirta-Morley E L."/>
        </authorList>
    </citation>
    <scope>NUCLEOTIDE SEQUENCE [LARGE SCALE GENOMIC DNA]</scope>
    <source>
        <strain evidence="2">NFRAN1</strain>
    </source>
</reference>
<gene>
    <name evidence="2" type="ORF">NFRAN_1050</name>
</gene>
<dbReference type="SUPFAM" id="SSF50475">
    <property type="entry name" value="FMN-binding split barrel"/>
    <property type="match status" value="1"/>
</dbReference>
<evidence type="ECO:0000259" key="1">
    <source>
        <dbReference type="Pfam" id="PF01243"/>
    </source>
</evidence>
<dbReference type="AlphaFoldDB" id="A0A484I983"/>
<proteinExistence type="predicted"/>
<dbReference type="InterPro" id="IPR011576">
    <property type="entry name" value="Pyridox_Oxase_N"/>
</dbReference>
<evidence type="ECO:0000313" key="2">
    <source>
        <dbReference type="EMBL" id="VFJ13372.1"/>
    </source>
</evidence>
<organism evidence="2 3">
    <name type="scientific">Candidatus Nitrosocosmicus franklandianus</name>
    <dbReference type="NCBI Taxonomy" id="1798806"/>
    <lineage>
        <taxon>Archaea</taxon>
        <taxon>Nitrososphaerota</taxon>
        <taxon>Nitrososphaeria</taxon>
        <taxon>Nitrososphaerales</taxon>
        <taxon>Nitrososphaeraceae</taxon>
        <taxon>Candidatus Nitrosocosmicus</taxon>
    </lineage>
</organism>
<dbReference type="OrthoDB" id="10511at2157"/>
<dbReference type="InterPro" id="IPR012349">
    <property type="entry name" value="Split_barrel_FMN-bd"/>
</dbReference>